<accession>A0ABP1RGV1</accession>
<protein>
    <submittedName>
        <fullName evidence="1">Uncharacterized protein</fullName>
    </submittedName>
</protein>
<evidence type="ECO:0000313" key="2">
    <source>
        <dbReference type="Proteomes" id="UP001642540"/>
    </source>
</evidence>
<organism evidence="1 2">
    <name type="scientific">Orchesella dallaii</name>
    <dbReference type="NCBI Taxonomy" id="48710"/>
    <lineage>
        <taxon>Eukaryota</taxon>
        <taxon>Metazoa</taxon>
        <taxon>Ecdysozoa</taxon>
        <taxon>Arthropoda</taxon>
        <taxon>Hexapoda</taxon>
        <taxon>Collembola</taxon>
        <taxon>Entomobryomorpha</taxon>
        <taxon>Entomobryoidea</taxon>
        <taxon>Orchesellidae</taxon>
        <taxon>Orchesellinae</taxon>
        <taxon>Orchesella</taxon>
    </lineage>
</organism>
<keyword evidence="2" id="KW-1185">Reference proteome</keyword>
<evidence type="ECO:0000313" key="1">
    <source>
        <dbReference type="EMBL" id="CAL8127957.1"/>
    </source>
</evidence>
<sequence length="149" mass="16624">MSPSVLTFDRKTCFLAPPPLFDIFATTKSTGDSISGNSTQQYQLVPTNPTLDSAFGKLMQLQASHPTKEFLQLSSTPALQSLSLIEHGDYDLYDIRHVTSFIDKCRATLKKLLLKQSWDELLGEGDRKTPVPVDGGGSCFQQRRLFLRN</sequence>
<name>A0ABP1RGV1_9HEXA</name>
<gene>
    <name evidence="1" type="ORF">ODALV1_LOCUS22023</name>
</gene>
<dbReference type="EMBL" id="CAXLJM020000072">
    <property type="protein sequence ID" value="CAL8127957.1"/>
    <property type="molecule type" value="Genomic_DNA"/>
</dbReference>
<proteinExistence type="predicted"/>
<comment type="caution">
    <text evidence="1">The sequence shown here is derived from an EMBL/GenBank/DDBJ whole genome shotgun (WGS) entry which is preliminary data.</text>
</comment>
<reference evidence="1 2" key="1">
    <citation type="submission" date="2024-08" db="EMBL/GenBank/DDBJ databases">
        <authorList>
            <person name="Cucini C."/>
            <person name="Frati F."/>
        </authorList>
    </citation>
    <scope>NUCLEOTIDE SEQUENCE [LARGE SCALE GENOMIC DNA]</scope>
</reference>
<dbReference type="Proteomes" id="UP001642540">
    <property type="component" value="Unassembled WGS sequence"/>
</dbReference>